<protein>
    <recommendedName>
        <fullName evidence="3">HicA-like toxin of HicAB toxin-antitoxin system</fullName>
    </recommendedName>
</protein>
<evidence type="ECO:0000313" key="1">
    <source>
        <dbReference type="EMBL" id="MBB5057567.1"/>
    </source>
</evidence>
<dbReference type="Proteomes" id="UP000540989">
    <property type="component" value="Unassembled WGS sequence"/>
</dbReference>
<evidence type="ECO:0000313" key="2">
    <source>
        <dbReference type="Proteomes" id="UP000540989"/>
    </source>
</evidence>
<organism evidence="1 2">
    <name type="scientific">Granulicella aggregans</name>
    <dbReference type="NCBI Taxonomy" id="474949"/>
    <lineage>
        <taxon>Bacteria</taxon>
        <taxon>Pseudomonadati</taxon>
        <taxon>Acidobacteriota</taxon>
        <taxon>Terriglobia</taxon>
        <taxon>Terriglobales</taxon>
        <taxon>Acidobacteriaceae</taxon>
        <taxon>Granulicella</taxon>
    </lineage>
</organism>
<proteinExistence type="predicted"/>
<reference evidence="1 2" key="1">
    <citation type="submission" date="2020-08" db="EMBL/GenBank/DDBJ databases">
        <title>Genomic Encyclopedia of Type Strains, Phase IV (KMG-V): Genome sequencing to study the core and pangenomes of soil and plant-associated prokaryotes.</title>
        <authorList>
            <person name="Whitman W."/>
        </authorList>
    </citation>
    <scope>NUCLEOTIDE SEQUENCE [LARGE SCALE GENOMIC DNA]</scope>
    <source>
        <strain evidence="1 2">M8UP14</strain>
    </source>
</reference>
<evidence type="ECO:0008006" key="3">
    <source>
        <dbReference type="Google" id="ProtNLM"/>
    </source>
</evidence>
<keyword evidence="2" id="KW-1185">Reference proteome</keyword>
<sequence length="56" mass="6147">MTGLSFDLVKAGGSGRKFIHPITGGTLFLHQPHPANVLKAYQVRDAIELLKREGFL</sequence>
<name>A0A7W7ZD26_9BACT</name>
<dbReference type="EMBL" id="JACHIP010000003">
    <property type="protein sequence ID" value="MBB5057567.1"/>
    <property type="molecule type" value="Genomic_DNA"/>
</dbReference>
<accession>A0A7W7ZD26</accession>
<comment type="caution">
    <text evidence="1">The sequence shown here is derived from an EMBL/GenBank/DDBJ whole genome shotgun (WGS) entry which is preliminary data.</text>
</comment>
<gene>
    <name evidence="1" type="ORF">HDF16_002273</name>
</gene>
<dbReference type="AlphaFoldDB" id="A0A7W7ZD26"/>